<feature type="chain" id="PRO_5041647999" evidence="1">
    <location>
        <begin position="23"/>
        <end position="699"/>
    </location>
</feature>
<evidence type="ECO:0000313" key="3">
    <source>
        <dbReference type="EMBL" id="WNQ12996.1"/>
    </source>
</evidence>
<dbReference type="AlphaFoldDB" id="A0AA96LFT5"/>
<name>A0AA96LFT5_9BACL</name>
<dbReference type="InterPro" id="IPR051922">
    <property type="entry name" value="Bact_Sporulation_Assoc"/>
</dbReference>
<gene>
    <name evidence="3" type="ORF">MJA45_08200</name>
</gene>
<organism evidence="3 4">
    <name type="scientific">Paenibacillus aurantius</name>
    <dbReference type="NCBI Taxonomy" id="2918900"/>
    <lineage>
        <taxon>Bacteria</taxon>
        <taxon>Bacillati</taxon>
        <taxon>Bacillota</taxon>
        <taxon>Bacilli</taxon>
        <taxon>Bacillales</taxon>
        <taxon>Paenibacillaceae</taxon>
        <taxon>Paenibacillus</taxon>
    </lineage>
</organism>
<accession>A0AA96LFT5</accession>
<dbReference type="EMBL" id="CP130318">
    <property type="protein sequence ID" value="WNQ12996.1"/>
    <property type="molecule type" value="Genomic_DNA"/>
</dbReference>
<dbReference type="PANTHER" id="PTHR30032">
    <property type="entry name" value="N-ACETYLMURAMOYL-L-ALANINE AMIDASE-RELATED"/>
    <property type="match status" value="1"/>
</dbReference>
<dbReference type="InterPro" id="IPR036680">
    <property type="entry name" value="SPOR-like_sf"/>
</dbReference>
<dbReference type="Proteomes" id="UP001305702">
    <property type="component" value="Chromosome"/>
</dbReference>
<protein>
    <submittedName>
        <fullName evidence="3">SpoIID/LytB domain-containing protein</fullName>
    </submittedName>
</protein>
<dbReference type="NCBIfam" id="TIGR02669">
    <property type="entry name" value="SpoIID_LytB"/>
    <property type="match status" value="1"/>
</dbReference>
<dbReference type="GO" id="GO:0030435">
    <property type="term" value="P:sporulation resulting in formation of a cellular spore"/>
    <property type="evidence" value="ECO:0007669"/>
    <property type="project" value="InterPro"/>
</dbReference>
<reference evidence="3 4" key="1">
    <citation type="submission" date="2022-02" db="EMBL/GenBank/DDBJ databases">
        <title>Paenibacillus sp. MBLB1776 Whole Genome Shotgun Sequencing.</title>
        <authorList>
            <person name="Hwang C.Y."/>
            <person name="Cho E.-S."/>
            <person name="Seo M.-J."/>
        </authorList>
    </citation>
    <scope>NUCLEOTIDE SEQUENCE [LARGE SCALE GENOMIC DNA]</scope>
    <source>
        <strain evidence="3 4">MBLB1776</strain>
    </source>
</reference>
<keyword evidence="1" id="KW-0732">Signal</keyword>
<evidence type="ECO:0000313" key="4">
    <source>
        <dbReference type="Proteomes" id="UP001305702"/>
    </source>
</evidence>
<dbReference type="Pfam" id="PF05036">
    <property type="entry name" value="SPOR"/>
    <property type="match status" value="1"/>
</dbReference>
<proteinExistence type="predicted"/>
<dbReference type="GO" id="GO:0042834">
    <property type="term" value="F:peptidoglycan binding"/>
    <property type="evidence" value="ECO:0007669"/>
    <property type="project" value="InterPro"/>
</dbReference>
<dbReference type="RefSeq" id="WP_315606776.1">
    <property type="nucleotide sequence ID" value="NZ_CP130318.1"/>
</dbReference>
<feature type="signal peptide" evidence="1">
    <location>
        <begin position="1"/>
        <end position="22"/>
    </location>
</feature>
<dbReference type="InterPro" id="IPR013693">
    <property type="entry name" value="SpoIID/LytB_N"/>
</dbReference>
<evidence type="ECO:0000256" key="1">
    <source>
        <dbReference type="SAM" id="SignalP"/>
    </source>
</evidence>
<dbReference type="Gene3D" id="3.30.70.1070">
    <property type="entry name" value="Sporulation related repeat"/>
    <property type="match status" value="1"/>
</dbReference>
<dbReference type="GO" id="GO:0030288">
    <property type="term" value="C:outer membrane-bounded periplasmic space"/>
    <property type="evidence" value="ECO:0007669"/>
    <property type="project" value="TreeGrafter"/>
</dbReference>
<evidence type="ECO:0000259" key="2">
    <source>
        <dbReference type="PROSITE" id="PS51724"/>
    </source>
</evidence>
<dbReference type="Pfam" id="PF08486">
    <property type="entry name" value="SpoIID"/>
    <property type="match status" value="1"/>
</dbReference>
<feature type="domain" description="SPOR" evidence="2">
    <location>
        <begin position="90"/>
        <end position="169"/>
    </location>
</feature>
<dbReference type="InterPro" id="IPR007730">
    <property type="entry name" value="SPOR-like_dom"/>
</dbReference>
<dbReference type="InterPro" id="IPR013486">
    <property type="entry name" value="SpoIID/LytB"/>
</dbReference>
<dbReference type="PANTHER" id="PTHR30032:SF4">
    <property type="entry name" value="AMIDASE ENHANCER"/>
    <property type="match status" value="1"/>
</dbReference>
<sequence length="699" mass="73740">MKWKLNRPTKLILTAAVTFALAGSPGWEKPAQAAAPKLDTIRVALYINADKYKVNTASVTLSADGGLTLGIRTAAGAAPLDTVNGPQAVKASLNGYSVKVLTTGDWAAAQAAGKSAAAAGQNSFIYKNESLGKPVYQVVAGPYVTLAEATAAKAALTTKPEMAAYSAGTSLGGTLYWNTGSFSSEAEALKQKSALAAAGVMTELVLQENAGIPVYSLWLGGESEASRLEAVKAQALAAAPGLTLAPVDAAAPYLMKRTDVSASTNGASGLTHYSFNSNGEKVLVSPKQSKIQVKEKNRAYRGTIELSPFNSKLAVINELPFEEYLYSVVTSEMNTGWPKEALKAQAVAARTYAAKAGLKYQIAHVSDSVADQAYNGNEYADVTQAVEATRGEMLADKTGALITPYYSSNAGGMSSESSEVWNAGVPYLKSVPSPDERASKDKPVWYKVVRKDGAVGYVHPSYLKDTGKKNPAGLPVYQATEVVNVRSIPTTNQNNSVVLGQLAAAERVTIIGSTPESTEYAWIRGPYKADVLLPKINAGLTSPLSGLLTRLETGARGPSNRVISLKVNGSEIKVPYADSFRTMLNGLPSTLFDIEETGRYTVLGANGTKQEITGRGPGTLNVLSAQGTSTPLQGDNLYMMDGGGKVRLATADAQFLFTGKGYGHGLGMSQWGARAMAEQGNDYRYILTYYYSGATIVKD</sequence>
<dbReference type="PROSITE" id="PS51724">
    <property type="entry name" value="SPOR"/>
    <property type="match status" value="1"/>
</dbReference>
<dbReference type="KEGG" id="paun:MJA45_08200"/>
<keyword evidence="4" id="KW-1185">Reference proteome</keyword>